<evidence type="ECO:0000313" key="1">
    <source>
        <dbReference type="EMBL" id="ETN70835.1"/>
    </source>
</evidence>
<proteinExistence type="predicted"/>
<dbReference type="KEGG" id="nai:NECAME_14514"/>
<dbReference type="Proteomes" id="UP000053676">
    <property type="component" value="Unassembled WGS sequence"/>
</dbReference>
<keyword evidence="2" id="KW-1185">Reference proteome</keyword>
<reference evidence="2" key="1">
    <citation type="journal article" date="2014" name="Nat. Genet.">
        <title>Genome of the human hookworm Necator americanus.</title>
        <authorList>
            <person name="Tang Y.T."/>
            <person name="Gao X."/>
            <person name="Rosa B.A."/>
            <person name="Abubucker S."/>
            <person name="Hallsworth-Pepin K."/>
            <person name="Martin J."/>
            <person name="Tyagi R."/>
            <person name="Heizer E."/>
            <person name="Zhang X."/>
            <person name="Bhonagiri-Palsikar V."/>
            <person name="Minx P."/>
            <person name="Warren W.C."/>
            <person name="Wang Q."/>
            <person name="Zhan B."/>
            <person name="Hotez P.J."/>
            <person name="Sternberg P.W."/>
            <person name="Dougall A."/>
            <person name="Gaze S.T."/>
            <person name="Mulvenna J."/>
            <person name="Sotillo J."/>
            <person name="Ranganathan S."/>
            <person name="Rabelo E.M."/>
            <person name="Wilson R.K."/>
            <person name="Felgner P.L."/>
            <person name="Bethony J."/>
            <person name="Hawdon J.M."/>
            <person name="Gasser R.B."/>
            <person name="Loukas A."/>
            <person name="Mitreva M."/>
        </authorList>
    </citation>
    <scope>NUCLEOTIDE SEQUENCE [LARGE SCALE GENOMIC DNA]</scope>
</reference>
<dbReference type="EMBL" id="KI668889">
    <property type="protein sequence ID" value="ETN70835.1"/>
    <property type="molecule type" value="Genomic_DNA"/>
</dbReference>
<organism evidence="1 2">
    <name type="scientific">Necator americanus</name>
    <name type="common">Human hookworm</name>
    <dbReference type="NCBI Taxonomy" id="51031"/>
    <lineage>
        <taxon>Eukaryota</taxon>
        <taxon>Metazoa</taxon>
        <taxon>Ecdysozoa</taxon>
        <taxon>Nematoda</taxon>
        <taxon>Chromadorea</taxon>
        <taxon>Rhabditida</taxon>
        <taxon>Rhabditina</taxon>
        <taxon>Rhabditomorpha</taxon>
        <taxon>Strongyloidea</taxon>
        <taxon>Ancylostomatidae</taxon>
        <taxon>Bunostominae</taxon>
        <taxon>Necator</taxon>
    </lineage>
</organism>
<accession>W2SMI3</accession>
<gene>
    <name evidence="1" type="ORF">NECAME_14514</name>
</gene>
<sequence>MQQPAQAVFPVAAPCYSNPSQQGPSAVGTHTFRGEKCVSKRGVHPVLVYHIPGSSR</sequence>
<dbReference type="AlphaFoldDB" id="W2SMI3"/>
<feature type="non-terminal residue" evidence="1">
    <location>
        <position position="56"/>
    </location>
</feature>
<protein>
    <submittedName>
        <fullName evidence="1">Uncharacterized protein</fullName>
    </submittedName>
</protein>
<name>W2SMI3_NECAM</name>
<evidence type="ECO:0000313" key="2">
    <source>
        <dbReference type="Proteomes" id="UP000053676"/>
    </source>
</evidence>